<evidence type="ECO:0000313" key="3">
    <source>
        <dbReference type="Proteomes" id="UP001595880"/>
    </source>
</evidence>
<dbReference type="EMBL" id="JBHSDV010000001">
    <property type="protein sequence ID" value="MFC4387504.1"/>
    <property type="molecule type" value="Genomic_DNA"/>
</dbReference>
<accession>A0ABV8VTI8</accession>
<evidence type="ECO:0000313" key="2">
    <source>
        <dbReference type="EMBL" id="MFC4387504.1"/>
    </source>
</evidence>
<proteinExistence type="predicted"/>
<comment type="caution">
    <text evidence="2">The sequence shown here is derived from an EMBL/GenBank/DDBJ whole genome shotgun (WGS) entry which is preliminary data.</text>
</comment>
<name>A0ABV8VTI8_9BACI</name>
<reference evidence="3" key="1">
    <citation type="journal article" date="2019" name="Int. J. Syst. Evol. Microbiol.">
        <title>The Global Catalogue of Microorganisms (GCM) 10K type strain sequencing project: providing services to taxonomists for standard genome sequencing and annotation.</title>
        <authorList>
            <consortium name="The Broad Institute Genomics Platform"/>
            <consortium name="The Broad Institute Genome Sequencing Center for Infectious Disease"/>
            <person name="Wu L."/>
            <person name="Ma J."/>
        </authorList>
    </citation>
    <scope>NUCLEOTIDE SEQUENCE [LARGE SCALE GENOMIC DNA]</scope>
    <source>
        <strain evidence="3">KACC 14058</strain>
    </source>
</reference>
<dbReference type="Proteomes" id="UP001595880">
    <property type="component" value="Unassembled WGS sequence"/>
</dbReference>
<keyword evidence="3" id="KW-1185">Reference proteome</keyword>
<dbReference type="RefSeq" id="WP_390197440.1">
    <property type="nucleotide sequence ID" value="NZ_JBHSDV010000001.1"/>
</dbReference>
<feature type="compositionally biased region" description="Acidic residues" evidence="1">
    <location>
        <begin position="142"/>
        <end position="155"/>
    </location>
</feature>
<evidence type="ECO:0000256" key="1">
    <source>
        <dbReference type="SAM" id="MobiDB-lite"/>
    </source>
</evidence>
<organism evidence="2 3">
    <name type="scientific">Gracilibacillus marinus</name>
    <dbReference type="NCBI Taxonomy" id="630535"/>
    <lineage>
        <taxon>Bacteria</taxon>
        <taxon>Bacillati</taxon>
        <taxon>Bacillota</taxon>
        <taxon>Bacilli</taxon>
        <taxon>Bacillales</taxon>
        <taxon>Bacillaceae</taxon>
        <taxon>Gracilibacillus</taxon>
    </lineage>
</organism>
<gene>
    <name evidence="2" type="ORF">ACFOZ1_06715</name>
</gene>
<feature type="region of interest" description="Disordered" evidence="1">
    <location>
        <begin position="134"/>
        <end position="155"/>
    </location>
</feature>
<protein>
    <submittedName>
        <fullName evidence="2">Uncharacterized protein</fullName>
    </submittedName>
</protein>
<sequence length="155" mass="17326">MSKVELNVLFKKIQKDDKKEVLEFHVQGDELDHSDELVNMAGDIVTLGVKESGVENFPAEFKSIQRDSKKTVLKFNVKGDSDGKVLKLYEFAGRSVVLFLEQSQMTIEEFEEIHEGVGYSVNPDGTATVEGQLSTEDIPTGEPDDVNFDDNELLN</sequence>